<evidence type="ECO:0000313" key="3">
    <source>
        <dbReference type="EMBL" id="AIZ01713.1"/>
    </source>
</evidence>
<keyword evidence="2" id="KW-1133">Transmembrane helix</keyword>
<feature type="region of interest" description="Disordered" evidence="1">
    <location>
        <begin position="282"/>
        <end position="310"/>
    </location>
</feature>
<name>A0A0A7HAV6_9CAUD</name>
<protein>
    <submittedName>
        <fullName evidence="3">Putative tail fiber protein</fullName>
    </submittedName>
</protein>
<evidence type="ECO:0000256" key="2">
    <source>
        <dbReference type="SAM" id="Phobius"/>
    </source>
</evidence>
<reference evidence="3 4" key="1">
    <citation type="submission" date="2014-10" db="EMBL/GenBank/DDBJ databases">
        <title>Genome of vB_ArtM-ArV1 - first myovirus infecting Arthrobacter sp.</title>
        <authorList>
            <person name="Simoliunas E."/>
            <person name="Kaliniene L."/>
            <person name="Stasilo M."/>
            <person name="Meskys R."/>
        </authorList>
    </citation>
    <scope>NUCLEOTIDE SEQUENCE [LARGE SCALE GENOMIC DNA]</scope>
</reference>
<dbReference type="RefSeq" id="YP_009126059.1">
    <property type="nucleotide sequence ID" value="NC_026606.1"/>
</dbReference>
<organism evidence="3 4">
    <name type="scientific">Arthrobacter phage vB_ArtM-ArV1</name>
    <dbReference type="NCBI Taxonomy" id="1566993"/>
    <lineage>
        <taxon>Viruses</taxon>
        <taxon>Duplodnaviria</taxon>
        <taxon>Heunggongvirae</taxon>
        <taxon>Uroviricota</taxon>
        <taxon>Caudoviricetes</taxon>
        <taxon>Klausavirus</taxon>
        <taxon>Klausavirus ArV1</taxon>
    </lineage>
</organism>
<dbReference type="GeneID" id="23680866"/>
<accession>A0A0A7HAV6</accession>
<evidence type="ECO:0000256" key="1">
    <source>
        <dbReference type="SAM" id="MobiDB-lite"/>
    </source>
</evidence>
<evidence type="ECO:0000313" key="4">
    <source>
        <dbReference type="Proteomes" id="UP000031071"/>
    </source>
</evidence>
<dbReference type="Proteomes" id="UP000031071">
    <property type="component" value="Segment"/>
</dbReference>
<sequence length="310" mass="31761">MSEQMGFEPQPVEVEGDTEKAPHRHAKPRPTVSPWLGILLLALAVGVTLWAFEYGATKKDNSALTTNVEALAAGVQQQCATGKPLYDNEGRNLCPVAKEAEKDPTTVVKAADGRGITGTEIVNGYMMVKYSDGAVEQVGKVQGNDGKDGDPGKDGRAITGTDIVAGEMILNFSDETSDNLGPVVGPAGVGIQDVRNVDGSLTIVLTNGQFINAGILPPGPAGPIGATGPEGPEGKQGVQGVQGFPGEPPFSWTKVDGATGAVIETCARSSNFDPAAPTYVCTGSAPAPQPTAAPTTEPTPTTATSKGNQP</sequence>
<feature type="region of interest" description="Disordered" evidence="1">
    <location>
        <begin position="1"/>
        <end position="28"/>
    </location>
</feature>
<feature type="transmembrane region" description="Helical" evidence="2">
    <location>
        <begin position="32"/>
        <end position="52"/>
    </location>
</feature>
<feature type="compositionally biased region" description="Low complexity" evidence="1">
    <location>
        <begin position="290"/>
        <end position="304"/>
    </location>
</feature>
<keyword evidence="2" id="KW-0812">Transmembrane</keyword>
<dbReference type="EMBL" id="KM879463">
    <property type="protein sequence ID" value="AIZ01713.1"/>
    <property type="molecule type" value="Genomic_DNA"/>
</dbReference>
<proteinExistence type="predicted"/>
<keyword evidence="4" id="KW-1185">Reference proteome</keyword>
<keyword evidence="2" id="KW-0472">Membrane</keyword>
<dbReference type="KEGG" id="vg:23680866"/>
<gene>
    <name evidence="3" type="ORF">ArV1_025</name>
</gene>